<accession>A0A975T9H6</accession>
<sequence>MAISHRIVTEESFSVAGWLLRGKSLEQNIIDFSMGDRSI</sequence>
<proteinExistence type="predicted"/>
<dbReference type="EMBL" id="CP021056">
    <property type="protein sequence ID" value="QXE24574.1"/>
    <property type="molecule type" value="Genomic_DNA"/>
</dbReference>
<protein>
    <submittedName>
        <fullName evidence="1">Uncharacterized protein</fullName>
    </submittedName>
</protein>
<keyword evidence="2" id="KW-1185">Reference proteome</keyword>
<dbReference type="KEGG" id="rsin:B6N60_03279"/>
<reference evidence="1" key="1">
    <citation type="submission" date="2017-04" db="EMBL/GenBank/DDBJ databases">
        <title>Genome deletions in a multicellular cyanobacterial endosymbiont for morphological adaptation in marine diatoms.</title>
        <authorList>
            <person name="Wang Y."/>
            <person name="Gao H."/>
            <person name="Li R."/>
            <person name="Xu X."/>
        </authorList>
    </citation>
    <scope>NUCLEOTIDE SEQUENCE</scope>
    <source>
        <strain evidence="1">FACHB 800</strain>
    </source>
</reference>
<dbReference type="Proteomes" id="UP000683511">
    <property type="component" value="Chromosome"/>
</dbReference>
<organism evidence="1 2">
    <name type="scientific">Richelia sinica FACHB-800</name>
    <dbReference type="NCBI Taxonomy" id="1357546"/>
    <lineage>
        <taxon>Bacteria</taxon>
        <taxon>Bacillati</taxon>
        <taxon>Cyanobacteriota</taxon>
        <taxon>Cyanophyceae</taxon>
        <taxon>Nostocales</taxon>
        <taxon>Nostocaceae</taxon>
        <taxon>Richelia</taxon>
    </lineage>
</organism>
<evidence type="ECO:0000313" key="2">
    <source>
        <dbReference type="Proteomes" id="UP000683511"/>
    </source>
</evidence>
<name>A0A975T9H6_9NOST</name>
<evidence type="ECO:0000313" key="1">
    <source>
        <dbReference type="EMBL" id="QXE24574.1"/>
    </source>
</evidence>
<dbReference type="AlphaFoldDB" id="A0A975T9H6"/>
<gene>
    <name evidence="1" type="ORF">B6N60_03279</name>
</gene>